<feature type="compositionally biased region" description="Basic and acidic residues" evidence="1">
    <location>
        <begin position="242"/>
        <end position="293"/>
    </location>
</feature>
<sequence length="506" mass="53729">MADREVDRLLSTSPRADVYLYRDAVRRHPVAVKIRRDAVGDGDGRRDRIGSAVDRLAALSAHPAMATVHGGGVAPDGRPYIVMEYCSRADLAESTARQVPTVADTLRLIIQLSGAVESAHRSGIVHGRVAIENVLTTDYGWPALVGFDADALASDRPAPDAAARALDVHGLAVATSELLTGRPIAEATSALPSEDAVPADLEEFVLDVLERTRAGGGPSAADFARALQDIELALHLPLTHLDIRDPDDIPGDDDHTVLSTRRDAADDDRTVLSTRRDPADDDHTILSTRRDPAEEAEPEHTVLSSRHTAAEAESDRTVLSSRHTAAEAESDRTVLSPPRGGADDDEHTRLSSRHDAPDHTVLSARHQPDAADHTVLSTRAAAADGAAPAAAPSPLPVRLDESDVPAEPETVWVRRQAKDRVVRGRLDTPRQASAPDAARERYRVREAASPAPVARTRVEAPVRETPATPARRRRRGTAAIIAVVGGGILVLGAAATTAAILIGGAP</sequence>
<evidence type="ECO:0000256" key="2">
    <source>
        <dbReference type="SAM" id="Phobius"/>
    </source>
</evidence>
<dbReference type="GO" id="GO:0004672">
    <property type="term" value="F:protein kinase activity"/>
    <property type="evidence" value="ECO:0007669"/>
    <property type="project" value="InterPro"/>
</dbReference>
<protein>
    <recommendedName>
        <fullName evidence="3">Protein kinase domain-containing protein</fullName>
    </recommendedName>
</protein>
<evidence type="ECO:0000259" key="3">
    <source>
        <dbReference type="PROSITE" id="PS50011"/>
    </source>
</evidence>
<accession>A0A9W6M356</accession>
<dbReference type="SMART" id="SM00220">
    <property type="entry name" value="S_TKc"/>
    <property type="match status" value="1"/>
</dbReference>
<evidence type="ECO:0000256" key="1">
    <source>
        <dbReference type="SAM" id="MobiDB-lite"/>
    </source>
</evidence>
<feature type="compositionally biased region" description="Basic and acidic residues" evidence="1">
    <location>
        <begin position="437"/>
        <end position="446"/>
    </location>
</feature>
<keyword evidence="2" id="KW-0472">Membrane</keyword>
<dbReference type="Gene3D" id="3.30.200.20">
    <property type="entry name" value="Phosphorylase Kinase, domain 1"/>
    <property type="match status" value="1"/>
</dbReference>
<feature type="region of interest" description="Disordered" evidence="1">
    <location>
        <begin position="379"/>
        <end position="405"/>
    </location>
</feature>
<proteinExistence type="predicted"/>
<dbReference type="GO" id="GO:0005524">
    <property type="term" value="F:ATP binding"/>
    <property type="evidence" value="ECO:0007669"/>
    <property type="project" value="InterPro"/>
</dbReference>
<reference evidence="4" key="1">
    <citation type="journal article" date="2014" name="Int. J. Syst. Evol. Microbiol.">
        <title>Complete genome sequence of Corynebacterium casei LMG S-19264T (=DSM 44701T), isolated from a smear-ripened cheese.</title>
        <authorList>
            <consortium name="US DOE Joint Genome Institute (JGI-PGF)"/>
            <person name="Walter F."/>
            <person name="Albersmeier A."/>
            <person name="Kalinowski J."/>
            <person name="Ruckert C."/>
        </authorList>
    </citation>
    <scope>NUCLEOTIDE SEQUENCE</scope>
    <source>
        <strain evidence="4">VKM Ac-1447</strain>
    </source>
</reference>
<keyword evidence="5" id="KW-1185">Reference proteome</keyword>
<feature type="compositionally biased region" description="Basic and acidic residues" evidence="1">
    <location>
        <begin position="346"/>
        <end position="358"/>
    </location>
</feature>
<feature type="region of interest" description="Disordered" evidence="1">
    <location>
        <begin position="242"/>
        <end position="359"/>
    </location>
</feature>
<dbReference type="InterPro" id="IPR000719">
    <property type="entry name" value="Prot_kinase_dom"/>
</dbReference>
<organism evidence="4 5">
    <name type="scientific">Microbacterium imperiale</name>
    <dbReference type="NCBI Taxonomy" id="33884"/>
    <lineage>
        <taxon>Bacteria</taxon>
        <taxon>Bacillati</taxon>
        <taxon>Actinomycetota</taxon>
        <taxon>Actinomycetes</taxon>
        <taxon>Micrococcales</taxon>
        <taxon>Microbacteriaceae</taxon>
        <taxon>Microbacterium</taxon>
    </lineage>
</organism>
<name>A0A9W6M356_9MICO</name>
<dbReference type="Pfam" id="PF07714">
    <property type="entry name" value="PK_Tyr_Ser-Thr"/>
    <property type="match status" value="1"/>
</dbReference>
<dbReference type="InterPro" id="IPR001245">
    <property type="entry name" value="Ser-Thr/Tyr_kinase_cat_dom"/>
</dbReference>
<gene>
    <name evidence="4" type="ORF">GCM10017586_11810</name>
</gene>
<dbReference type="AlphaFoldDB" id="A0A9W6M356"/>
<evidence type="ECO:0000313" key="5">
    <source>
        <dbReference type="Proteomes" id="UP001142317"/>
    </source>
</evidence>
<reference evidence="4" key="2">
    <citation type="submission" date="2023-01" db="EMBL/GenBank/DDBJ databases">
        <authorList>
            <person name="Sun Q."/>
            <person name="Evtushenko L."/>
        </authorList>
    </citation>
    <scope>NUCLEOTIDE SEQUENCE</scope>
    <source>
        <strain evidence="4">VKM Ac-1447</strain>
    </source>
</reference>
<dbReference type="SUPFAM" id="SSF56112">
    <property type="entry name" value="Protein kinase-like (PK-like)"/>
    <property type="match status" value="1"/>
</dbReference>
<dbReference type="EMBL" id="BSEO01000001">
    <property type="protein sequence ID" value="GLJ79499.1"/>
    <property type="molecule type" value="Genomic_DNA"/>
</dbReference>
<dbReference type="InterPro" id="IPR011009">
    <property type="entry name" value="Kinase-like_dom_sf"/>
</dbReference>
<feature type="region of interest" description="Disordered" evidence="1">
    <location>
        <begin position="429"/>
        <end position="471"/>
    </location>
</feature>
<keyword evidence="2" id="KW-1133">Transmembrane helix</keyword>
<dbReference type="Gene3D" id="1.10.510.10">
    <property type="entry name" value="Transferase(Phosphotransferase) domain 1"/>
    <property type="match status" value="1"/>
</dbReference>
<feature type="compositionally biased region" description="Low complexity" evidence="1">
    <location>
        <begin position="380"/>
        <end position="392"/>
    </location>
</feature>
<evidence type="ECO:0000313" key="4">
    <source>
        <dbReference type="EMBL" id="GLJ79499.1"/>
    </source>
</evidence>
<feature type="domain" description="Protein kinase" evidence="3">
    <location>
        <begin position="4"/>
        <end position="286"/>
    </location>
</feature>
<dbReference type="Proteomes" id="UP001142317">
    <property type="component" value="Unassembled WGS sequence"/>
</dbReference>
<dbReference type="PROSITE" id="PS50011">
    <property type="entry name" value="PROTEIN_KINASE_DOM"/>
    <property type="match status" value="1"/>
</dbReference>
<feature type="transmembrane region" description="Helical" evidence="2">
    <location>
        <begin position="478"/>
        <end position="502"/>
    </location>
</feature>
<keyword evidence="2" id="KW-0812">Transmembrane</keyword>
<comment type="caution">
    <text evidence="4">The sequence shown here is derived from an EMBL/GenBank/DDBJ whole genome shotgun (WGS) entry which is preliminary data.</text>
</comment>